<keyword evidence="3" id="KW-0175">Coiled coil</keyword>
<gene>
    <name evidence="5" type="ORF">B7P43_G03523</name>
</gene>
<accession>A0A2J7R550</accession>
<dbReference type="InterPro" id="IPR020568">
    <property type="entry name" value="Ribosomal_Su5_D2-typ_SF"/>
</dbReference>
<dbReference type="PROSITE" id="PS00058">
    <property type="entry name" value="DNA_MISMATCH_REPAIR_1"/>
    <property type="match status" value="1"/>
</dbReference>
<organism evidence="5 6">
    <name type="scientific">Cryptotermes secundus</name>
    <dbReference type="NCBI Taxonomy" id="105785"/>
    <lineage>
        <taxon>Eukaryota</taxon>
        <taxon>Metazoa</taxon>
        <taxon>Ecdysozoa</taxon>
        <taxon>Arthropoda</taxon>
        <taxon>Hexapoda</taxon>
        <taxon>Insecta</taxon>
        <taxon>Pterygota</taxon>
        <taxon>Neoptera</taxon>
        <taxon>Polyneoptera</taxon>
        <taxon>Dictyoptera</taxon>
        <taxon>Blattodea</taxon>
        <taxon>Blattoidea</taxon>
        <taxon>Termitoidae</taxon>
        <taxon>Kalotermitidae</taxon>
        <taxon>Cryptotermitinae</taxon>
        <taxon>Cryptotermes</taxon>
    </lineage>
</organism>
<dbReference type="SMART" id="SM01340">
    <property type="entry name" value="DNA_mis_repair"/>
    <property type="match status" value="1"/>
</dbReference>
<dbReference type="Gene3D" id="3.30.565.10">
    <property type="entry name" value="Histidine kinase-like ATPase, C-terminal domain"/>
    <property type="match status" value="1"/>
</dbReference>
<feature type="coiled-coil region" evidence="3">
    <location>
        <begin position="350"/>
        <end position="377"/>
    </location>
</feature>
<sequence length="1246" mass="140574">MAQCVEELVLNAIDAGATSVAIRVHFKFHKIQVIDNGCGLNSAQLDLIGTRYMTSKCHSLEDLHNHLDQFGFRGEALASLREVSGLLTFESRPKGCDITYCKVFTHGKSHKAGISKTIRPGQGTTITVHDFMYNMPVRKQRIRSAIDLEEIKSHIECIALMHPQISFSLRNDTDGNIILHTRKCMDIIGAFSYLFGQTVAQSLVAVSSTLGQFKISGFISKEAHHQKNLQFIYVNKRLILKSKLHRLANSVLGNSFILKTNATSHDCPISKERSTGRWLAFSPPEKRDKYAVYLLNVECPYHLYDICLEPKKTLIEFCDWDEVLQCMETAIRSFLEKEYAVNFSQESSREKNNGNNISSLVKEMEQLEEEYALGQLKTQRAEPTEISLEGNSDTHNLSETVTRKMLNVSRAVFGMPAKRKDKNEDVCYEDNLCLQRTALTFEETDIASEITVVVKSGVNRNSDSALPVCTQTPALDKCGSENPFSCSEKHGATQQSKTPLTCAMKSSARHTGRRNLNHSVSDLSDIPSVESNCEKSSVPCRLTETDSDFYPTQRFRNFINLRTQPKCRSECIDLPPITKFRETFHCISDIQIPMPLKKFEFNSLLQYLGTSQLMKECLNGRNKCDKPSISLNLKDVTVGGSETAQKNVCRYKGANGILSSRVSANLKCLLEGISKKHAEMRKVFNKVHSKGHNNYKLLIDRSVQHPSVQDASKTMSSINVAKPITQCENTENTEAAIFKFEKNIFNWSTGFSYQSLKAKDASNIGSSSSFRGPVCNEFNIPHRKIMEVEECAQTFDLASTLEAEKVEKLWSSTPHRDHAQKTTDKHVAGRDISLIQNNNDQVHNQLEIIYPKINVQKYDTNIYSENNSSSKNYFTSSDFLCTLERERVKKMKFTTQNSIPVCQATDFQNEHCANARAFNCSKKSHNIQAYRKTVRFSPSDKRIFNSNAEGSTVQLFSSPSNSDCVVRSVSVVEECVRPDLGAVTCRLSPKLDFVHQLGCRNVLTFLNTNSDMVCDGKLMKNNIQHSDYMKNRHVDNCTEGIPRMVLSSDCAVPRQLLGNNMIFSSGNEADVESCTETEPCSRKRRRVTILSFNNIYGNKRFSRHKINQKYLYQQARHINGSCSEDSLKRKICYPIEKCESWKWNMLAKELHGEGASVFFQGQENCVRCLSSDRQRSRSRLVDESPQMSVHERVSQILDGSNDTIASSSCSSYNPSLSHFHRTDNCKMIISDSSSDLSLNKCNVTCS</sequence>
<dbReference type="AlphaFoldDB" id="A0A2J7R550"/>
<dbReference type="PANTHER" id="PTHR10073:SF47">
    <property type="entry name" value="DNA MISMATCH REPAIR PROTEIN MLH3"/>
    <property type="match status" value="1"/>
</dbReference>
<comment type="similarity">
    <text evidence="1">Belongs to the DNA mismatch repair MutL/HexB family.</text>
</comment>
<keyword evidence="6" id="KW-1185">Reference proteome</keyword>
<dbReference type="EMBL" id="NEVH01007395">
    <property type="protein sequence ID" value="PNF35961.1"/>
    <property type="molecule type" value="Genomic_DNA"/>
</dbReference>
<dbReference type="InterPro" id="IPR014721">
    <property type="entry name" value="Ribsml_uS5_D2-typ_fold_subgr"/>
</dbReference>
<dbReference type="GO" id="GO:0005524">
    <property type="term" value="F:ATP binding"/>
    <property type="evidence" value="ECO:0007669"/>
    <property type="project" value="InterPro"/>
</dbReference>
<dbReference type="Proteomes" id="UP000235965">
    <property type="component" value="Unassembled WGS sequence"/>
</dbReference>
<dbReference type="Gene3D" id="3.30.230.10">
    <property type="match status" value="1"/>
</dbReference>
<dbReference type="InterPro" id="IPR014762">
    <property type="entry name" value="DNA_mismatch_repair_CS"/>
</dbReference>
<evidence type="ECO:0000313" key="6">
    <source>
        <dbReference type="Proteomes" id="UP000235965"/>
    </source>
</evidence>
<reference evidence="5 6" key="1">
    <citation type="submission" date="2017-12" db="EMBL/GenBank/DDBJ databases">
        <title>Hemimetabolous genomes reveal molecular basis of termite eusociality.</title>
        <authorList>
            <person name="Harrison M.C."/>
            <person name="Jongepier E."/>
            <person name="Robertson H.M."/>
            <person name="Arning N."/>
            <person name="Bitard-Feildel T."/>
            <person name="Chao H."/>
            <person name="Childers C.P."/>
            <person name="Dinh H."/>
            <person name="Doddapaneni H."/>
            <person name="Dugan S."/>
            <person name="Gowin J."/>
            <person name="Greiner C."/>
            <person name="Han Y."/>
            <person name="Hu H."/>
            <person name="Hughes D.S.T."/>
            <person name="Huylmans A.-K."/>
            <person name="Kemena C."/>
            <person name="Kremer L.P.M."/>
            <person name="Lee S.L."/>
            <person name="Lopez-Ezquerra A."/>
            <person name="Mallet L."/>
            <person name="Monroy-Kuhn J.M."/>
            <person name="Moser A."/>
            <person name="Murali S.C."/>
            <person name="Muzny D.M."/>
            <person name="Otani S."/>
            <person name="Piulachs M.-D."/>
            <person name="Poelchau M."/>
            <person name="Qu J."/>
            <person name="Schaub F."/>
            <person name="Wada-Katsumata A."/>
            <person name="Worley K.C."/>
            <person name="Xie Q."/>
            <person name="Ylla G."/>
            <person name="Poulsen M."/>
            <person name="Gibbs R.A."/>
            <person name="Schal C."/>
            <person name="Richards S."/>
            <person name="Belles X."/>
            <person name="Korb J."/>
            <person name="Bornberg-Bauer E."/>
        </authorList>
    </citation>
    <scope>NUCLEOTIDE SEQUENCE [LARGE SCALE GENOMIC DNA]</scope>
    <source>
        <tissue evidence="5">Whole body</tissue>
    </source>
</reference>
<evidence type="ECO:0000256" key="3">
    <source>
        <dbReference type="SAM" id="Coils"/>
    </source>
</evidence>
<protein>
    <recommendedName>
        <fullName evidence="4">DNA mismatch repair protein S5 domain-containing protein</fullName>
    </recommendedName>
</protein>
<evidence type="ECO:0000259" key="4">
    <source>
        <dbReference type="SMART" id="SM01340"/>
    </source>
</evidence>
<dbReference type="InParanoid" id="A0A2J7R550"/>
<dbReference type="GO" id="GO:0016887">
    <property type="term" value="F:ATP hydrolysis activity"/>
    <property type="evidence" value="ECO:0007669"/>
    <property type="project" value="InterPro"/>
</dbReference>
<dbReference type="GO" id="GO:0032300">
    <property type="term" value="C:mismatch repair complex"/>
    <property type="evidence" value="ECO:0007669"/>
    <property type="project" value="InterPro"/>
</dbReference>
<dbReference type="InterPro" id="IPR038973">
    <property type="entry name" value="MutL/Mlh/Pms-like"/>
</dbReference>
<dbReference type="GO" id="GO:0140664">
    <property type="term" value="F:ATP-dependent DNA damage sensor activity"/>
    <property type="evidence" value="ECO:0007669"/>
    <property type="project" value="InterPro"/>
</dbReference>
<dbReference type="STRING" id="105785.A0A2J7R550"/>
<dbReference type="SUPFAM" id="SSF54211">
    <property type="entry name" value="Ribosomal protein S5 domain 2-like"/>
    <property type="match status" value="1"/>
</dbReference>
<keyword evidence="2" id="KW-0227">DNA damage</keyword>
<dbReference type="NCBIfam" id="TIGR00585">
    <property type="entry name" value="mutl"/>
    <property type="match status" value="1"/>
</dbReference>
<name>A0A2J7R550_9NEOP</name>
<dbReference type="InterPro" id="IPR002099">
    <property type="entry name" value="MutL/Mlh/PMS"/>
</dbReference>
<comment type="caution">
    <text evidence="5">The sequence shown here is derived from an EMBL/GenBank/DDBJ whole genome shotgun (WGS) entry which is preliminary data.</text>
</comment>
<dbReference type="OrthoDB" id="429932at2759"/>
<dbReference type="SUPFAM" id="SSF55874">
    <property type="entry name" value="ATPase domain of HSP90 chaperone/DNA topoisomerase II/histidine kinase"/>
    <property type="match status" value="1"/>
</dbReference>
<feature type="domain" description="DNA mismatch repair protein S5" evidence="4">
    <location>
        <begin position="191"/>
        <end position="336"/>
    </location>
</feature>
<dbReference type="Pfam" id="PF13589">
    <property type="entry name" value="HATPase_c_3"/>
    <property type="match status" value="1"/>
</dbReference>
<dbReference type="InterPro" id="IPR013507">
    <property type="entry name" value="DNA_mismatch_S5_2-like"/>
</dbReference>
<feature type="non-terminal residue" evidence="5">
    <location>
        <position position="1246"/>
    </location>
</feature>
<evidence type="ECO:0000313" key="5">
    <source>
        <dbReference type="EMBL" id="PNF35961.1"/>
    </source>
</evidence>
<evidence type="ECO:0000256" key="1">
    <source>
        <dbReference type="ARBA" id="ARBA00006082"/>
    </source>
</evidence>
<proteinExistence type="inferred from homology"/>
<dbReference type="GO" id="GO:0006298">
    <property type="term" value="P:mismatch repair"/>
    <property type="evidence" value="ECO:0007669"/>
    <property type="project" value="InterPro"/>
</dbReference>
<dbReference type="GO" id="GO:0030983">
    <property type="term" value="F:mismatched DNA binding"/>
    <property type="evidence" value="ECO:0007669"/>
    <property type="project" value="InterPro"/>
</dbReference>
<dbReference type="PANTHER" id="PTHR10073">
    <property type="entry name" value="DNA MISMATCH REPAIR PROTEIN MLH, PMS, MUTL"/>
    <property type="match status" value="1"/>
</dbReference>
<dbReference type="Pfam" id="PF01119">
    <property type="entry name" value="DNA_mis_repair"/>
    <property type="match status" value="1"/>
</dbReference>
<evidence type="ECO:0000256" key="2">
    <source>
        <dbReference type="ARBA" id="ARBA00022763"/>
    </source>
</evidence>
<dbReference type="InterPro" id="IPR036890">
    <property type="entry name" value="HATPase_C_sf"/>
</dbReference>